<feature type="transmembrane region" description="Helical" evidence="1">
    <location>
        <begin position="93"/>
        <end position="111"/>
    </location>
</feature>
<evidence type="ECO:0000256" key="1">
    <source>
        <dbReference type="SAM" id="Phobius"/>
    </source>
</evidence>
<sequence length="131" mass="14913">MDEGDEYGKRRILGSCKLNFSLAGTPTLSFSNEYDPFVTATYENINWQATFRTISRQNLNYDGLRRFRISFILFGLIFTTEAFGIIANNCDQAVKVAAFVGIYISFGYLPLRKNESVITEQDRSTKYCGTK</sequence>
<comment type="caution">
    <text evidence="2">The sequence shown here is derived from an EMBL/GenBank/DDBJ whole genome shotgun (WGS) entry which is preliminary data.</text>
</comment>
<feature type="transmembrane region" description="Helical" evidence="1">
    <location>
        <begin position="67"/>
        <end position="87"/>
    </location>
</feature>
<keyword evidence="1" id="KW-0472">Membrane</keyword>
<organism evidence="2 3">
    <name type="scientific">Rhizophagus irregularis</name>
    <dbReference type="NCBI Taxonomy" id="588596"/>
    <lineage>
        <taxon>Eukaryota</taxon>
        <taxon>Fungi</taxon>
        <taxon>Fungi incertae sedis</taxon>
        <taxon>Mucoromycota</taxon>
        <taxon>Glomeromycotina</taxon>
        <taxon>Glomeromycetes</taxon>
        <taxon>Glomerales</taxon>
        <taxon>Glomeraceae</taxon>
        <taxon>Rhizophagus</taxon>
    </lineage>
</organism>
<accession>A0A915ZVW0</accession>
<dbReference type="Proteomes" id="UP000684084">
    <property type="component" value="Unassembled WGS sequence"/>
</dbReference>
<keyword evidence="1" id="KW-1133">Transmembrane helix</keyword>
<protein>
    <submittedName>
        <fullName evidence="2">Uncharacterized protein</fullName>
    </submittedName>
</protein>
<dbReference type="EMBL" id="CAGKOT010000064">
    <property type="protein sequence ID" value="CAB5389204.1"/>
    <property type="molecule type" value="Genomic_DNA"/>
</dbReference>
<dbReference type="OrthoDB" id="2415319at2759"/>
<evidence type="ECO:0000313" key="2">
    <source>
        <dbReference type="EMBL" id="CAB5389204.1"/>
    </source>
</evidence>
<dbReference type="AlphaFoldDB" id="A0A915ZVW0"/>
<reference evidence="2" key="1">
    <citation type="submission" date="2020-05" db="EMBL/GenBank/DDBJ databases">
        <authorList>
            <person name="Rincon C."/>
            <person name="Sanders R I."/>
            <person name="Robbins C."/>
            <person name="Chaturvedi A."/>
        </authorList>
    </citation>
    <scope>NUCLEOTIDE SEQUENCE</scope>
    <source>
        <strain evidence="2">CHB12</strain>
    </source>
</reference>
<name>A0A915ZVW0_9GLOM</name>
<gene>
    <name evidence="2" type="ORF">CHRIB12_LOCUS20954</name>
</gene>
<keyword evidence="1" id="KW-0812">Transmembrane</keyword>
<evidence type="ECO:0000313" key="3">
    <source>
        <dbReference type="Proteomes" id="UP000684084"/>
    </source>
</evidence>
<proteinExistence type="predicted"/>